<comment type="caution">
    <text evidence="2">The sequence shown here is derived from an EMBL/GenBank/DDBJ whole genome shotgun (WGS) entry which is preliminary data.</text>
</comment>
<proteinExistence type="predicted"/>
<dbReference type="AlphaFoldDB" id="A0A420V1D3"/>
<accession>A0A420V1D3</accession>
<protein>
    <submittedName>
        <fullName evidence="2">Uncharacterized protein</fullName>
    </submittedName>
</protein>
<evidence type="ECO:0000313" key="3">
    <source>
        <dbReference type="Proteomes" id="UP000028058"/>
    </source>
</evidence>
<dbReference type="Proteomes" id="UP000028058">
    <property type="component" value="Unassembled WGS sequence"/>
</dbReference>
<dbReference type="EMBL" id="JNAD02000008">
    <property type="protein sequence ID" value="RKM94449.1"/>
    <property type="molecule type" value="Genomic_DNA"/>
</dbReference>
<evidence type="ECO:0000313" key="2">
    <source>
        <dbReference type="EMBL" id="RKM94449.1"/>
    </source>
</evidence>
<sequence>MKGFARVVTGPSVLLPGGARRSALPAVTGPASRGPGRPDAPALARRCPCTPAATWELTTPARR</sequence>
<organism evidence="2 3">
    <name type="scientific">Streptomyces xinghaiensis</name>
    <dbReference type="NCBI Taxonomy" id="1038928"/>
    <lineage>
        <taxon>Bacteria</taxon>
        <taxon>Bacillati</taxon>
        <taxon>Actinomycetota</taxon>
        <taxon>Actinomycetes</taxon>
        <taxon>Kitasatosporales</taxon>
        <taxon>Streptomycetaceae</taxon>
        <taxon>Streptomyces</taxon>
    </lineage>
</organism>
<reference evidence="2 3" key="1">
    <citation type="journal article" date="2014" name="Genome Announc.">
        <title>Draft Genome Sequence of Streptomyces fradiae ATCC 19609, a Strain Highly Sensitive to Antibiotics.</title>
        <authorList>
            <person name="Bekker O.B."/>
            <person name="Klimina K.M."/>
            <person name="Vatlin A.A."/>
            <person name="Zakharevich N.V."/>
            <person name="Kasianov A.S."/>
            <person name="Danilenko V.N."/>
        </authorList>
    </citation>
    <scope>NUCLEOTIDE SEQUENCE [LARGE SCALE GENOMIC DNA]</scope>
    <source>
        <strain evidence="2 3">ATCC 19609</strain>
    </source>
</reference>
<name>A0A420V1D3_9ACTN</name>
<gene>
    <name evidence="2" type="ORF">SFRA_018370</name>
</gene>
<feature type="region of interest" description="Disordered" evidence="1">
    <location>
        <begin position="1"/>
        <end position="45"/>
    </location>
</feature>
<evidence type="ECO:0000256" key="1">
    <source>
        <dbReference type="SAM" id="MobiDB-lite"/>
    </source>
</evidence>
<keyword evidence="3" id="KW-1185">Reference proteome</keyword>